<proteinExistence type="predicted"/>
<dbReference type="InterPro" id="IPR013096">
    <property type="entry name" value="Cupin_2"/>
</dbReference>
<protein>
    <submittedName>
        <fullName evidence="2">Cupin domain-containing protein</fullName>
    </submittedName>
</protein>
<dbReference type="KEGG" id="senf:GJR95_16040"/>
<sequence>MQRRLFLQLPLGIPVLSQYGFPPLALVKGFKVEAGKDRFGKSLNYIGARFDLKVSGKDTNGAISVFETTRFEKKGPILHMHPNLDEWFYVMDGEFKFQLGDEILYLKAGDSLFGPRGIPHAFVKISEGPARLLLHHQPAGQMEEQFLEGSQMKNPTIEQREASMRKFGIIPVGPPLSPD</sequence>
<organism evidence="2 3">
    <name type="scientific">Spirosoma endbachense</name>
    <dbReference type="NCBI Taxonomy" id="2666025"/>
    <lineage>
        <taxon>Bacteria</taxon>
        <taxon>Pseudomonadati</taxon>
        <taxon>Bacteroidota</taxon>
        <taxon>Cytophagia</taxon>
        <taxon>Cytophagales</taxon>
        <taxon>Cytophagaceae</taxon>
        <taxon>Spirosoma</taxon>
    </lineage>
</organism>
<dbReference type="PANTHER" id="PTHR36440:SF1">
    <property type="entry name" value="PUTATIVE (AFU_ORTHOLOGUE AFUA_8G07350)-RELATED"/>
    <property type="match status" value="1"/>
</dbReference>
<accession>A0A6P1VVH0</accession>
<dbReference type="Proteomes" id="UP000464577">
    <property type="component" value="Chromosome"/>
</dbReference>
<gene>
    <name evidence="2" type="ORF">GJR95_16040</name>
</gene>
<dbReference type="InterPro" id="IPR014710">
    <property type="entry name" value="RmlC-like_jellyroll"/>
</dbReference>
<dbReference type="SUPFAM" id="SSF51182">
    <property type="entry name" value="RmlC-like cupins"/>
    <property type="match status" value="1"/>
</dbReference>
<name>A0A6P1VVH0_9BACT</name>
<evidence type="ECO:0000313" key="3">
    <source>
        <dbReference type="Proteomes" id="UP000464577"/>
    </source>
</evidence>
<dbReference type="InterPro" id="IPR011051">
    <property type="entry name" value="RmlC_Cupin_sf"/>
</dbReference>
<reference evidence="2 3" key="1">
    <citation type="submission" date="2019-11" db="EMBL/GenBank/DDBJ databases">
        <title>Spirosoma endbachense sp. nov., isolated from a natural salt meadow.</title>
        <authorList>
            <person name="Rojas J."/>
            <person name="Ambika Manirajan B."/>
            <person name="Ratering S."/>
            <person name="Suarez C."/>
            <person name="Geissler-Plaum R."/>
            <person name="Schnell S."/>
        </authorList>
    </citation>
    <scope>NUCLEOTIDE SEQUENCE [LARGE SCALE GENOMIC DNA]</scope>
    <source>
        <strain evidence="2 3">I-24</strain>
    </source>
</reference>
<dbReference type="PANTHER" id="PTHR36440">
    <property type="entry name" value="PUTATIVE (AFU_ORTHOLOGUE AFUA_8G07350)-RELATED"/>
    <property type="match status" value="1"/>
</dbReference>
<dbReference type="InterPro" id="IPR053146">
    <property type="entry name" value="QDO-like"/>
</dbReference>
<feature type="domain" description="Cupin type-2" evidence="1">
    <location>
        <begin position="78"/>
        <end position="134"/>
    </location>
</feature>
<evidence type="ECO:0000259" key="1">
    <source>
        <dbReference type="Pfam" id="PF07883"/>
    </source>
</evidence>
<evidence type="ECO:0000313" key="2">
    <source>
        <dbReference type="EMBL" id="QHV96438.1"/>
    </source>
</evidence>
<dbReference type="RefSeq" id="WP_162386845.1">
    <property type="nucleotide sequence ID" value="NZ_CP045997.1"/>
</dbReference>
<dbReference type="Pfam" id="PF07883">
    <property type="entry name" value="Cupin_2"/>
    <property type="match status" value="1"/>
</dbReference>
<keyword evidence="3" id="KW-1185">Reference proteome</keyword>
<dbReference type="Gene3D" id="2.60.120.10">
    <property type="entry name" value="Jelly Rolls"/>
    <property type="match status" value="1"/>
</dbReference>
<dbReference type="EMBL" id="CP045997">
    <property type="protein sequence ID" value="QHV96438.1"/>
    <property type="molecule type" value="Genomic_DNA"/>
</dbReference>
<dbReference type="AlphaFoldDB" id="A0A6P1VVH0"/>